<gene>
    <name evidence="1" type="ORF">BLA18109_01972</name>
</gene>
<accession>A0A6P2TPB0</accession>
<sequence>MERQNGLLLAADSAETHAGFDGSGIPFESNRAFDISTNGANVS</sequence>
<name>A0A6P2TPB0_BURL3</name>
<protein>
    <submittedName>
        <fullName evidence="1">Uncharacterized protein</fullName>
    </submittedName>
</protein>
<proteinExistence type="predicted"/>
<evidence type="ECO:0000313" key="1">
    <source>
        <dbReference type="EMBL" id="VWC64022.1"/>
    </source>
</evidence>
<dbReference type="AlphaFoldDB" id="A0A6P2TPB0"/>
<reference evidence="1 2" key="1">
    <citation type="submission" date="2019-09" db="EMBL/GenBank/DDBJ databases">
        <authorList>
            <person name="Depoorter E."/>
        </authorList>
    </citation>
    <scope>NUCLEOTIDE SEQUENCE [LARGE SCALE GENOMIC DNA]</scope>
    <source>
        <strain evidence="1">R-18109</strain>
    </source>
</reference>
<dbReference type="Proteomes" id="UP000494260">
    <property type="component" value="Unassembled WGS sequence"/>
</dbReference>
<dbReference type="EMBL" id="CABVQH010000005">
    <property type="protein sequence ID" value="VWC64022.1"/>
    <property type="molecule type" value="Genomic_DNA"/>
</dbReference>
<evidence type="ECO:0000313" key="2">
    <source>
        <dbReference type="Proteomes" id="UP000494260"/>
    </source>
</evidence>
<organism evidence="1 2">
    <name type="scientific">Burkholderia lata (strain ATCC 17760 / DSM 23089 / LMG 22485 / NCIMB 9086 / R18194 / 383)</name>
    <dbReference type="NCBI Taxonomy" id="482957"/>
    <lineage>
        <taxon>Bacteria</taxon>
        <taxon>Pseudomonadati</taxon>
        <taxon>Pseudomonadota</taxon>
        <taxon>Betaproteobacteria</taxon>
        <taxon>Burkholderiales</taxon>
        <taxon>Burkholderiaceae</taxon>
        <taxon>Burkholderia</taxon>
        <taxon>Burkholderia cepacia complex</taxon>
    </lineage>
</organism>